<accession>B3E5G2</accession>
<evidence type="ECO:0000313" key="2">
    <source>
        <dbReference type="Proteomes" id="UP000002420"/>
    </source>
</evidence>
<proteinExistence type="predicted"/>
<dbReference type="Proteomes" id="UP000002420">
    <property type="component" value="Chromosome"/>
</dbReference>
<dbReference type="EMBL" id="CP001089">
    <property type="protein sequence ID" value="ACD94633.1"/>
    <property type="molecule type" value="Genomic_DNA"/>
</dbReference>
<dbReference type="OrthoDB" id="9949847at2"/>
<evidence type="ECO:0000313" key="1">
    <source>
        <dbReference type="EMBL" id="ACD94633.1"/>
    </source>
</evidence>
<dbReference type="STRING" id="398767.Glov_0910"/>
<dbReference type="KEGG" id="glo:Glov_0910"/>
<reference evidence="1 2" key="1">
    <citation type="submission" date="2008-05" db="EMBL/GenBank/DDBJ databases">
        <title>Complete sequence of chromosome of Geobacter lovleyi SZ.</title>
        <authorList>
            <consortium name="US DOE Joint Genome Institute"/>
            <person name="Lucas S."/>
            <person name="Copeland A."/>
            <person name="Lapidus A."/>
            <person name="Glavina del Rio T."/>
            <person name="Dalin E."/>
            <person name="Tice H."/>
            <person name="Bruce D."/>
            <person name="Goodwin L."/>
            <person name="Pitluck S."/>
            <person name="Chertkov O."/>
            <person name="Meincke L."/>
            <person name="Brettin T."/>
            <person name="Detter J.C."/>
            <person name="Han C."/>
            <person name="Tapia R."/>
            <person name="Kuske C.R."/>
            <person name="Schmutz J."/>
            <person name="Larimer F."/>
            <person name="Land M."/>
            <person name="Hauser L."/>
            <person name="Kyrpides N."/>
            <person name="Mikhailova N."/>
            <person name="Sung Y."/>
            <person name="Fletcher K.E."/>
            <person name="Ritalahti K.M."/>
            <person name="Loeffler F.E."/>
            <person name="Richardson P."/>
        </authorList>
    </citation>
    <scope>NUCLEOTIDE SEQUENCE [LARGE SCALE GENOMIC DNA]</scope>
    <source>
        <strain evidence="2">ATCC BAA-1151 / DSM 17278 / SZ</strain>
    </source>
</reference>
<organism evidence="1 2">
    <name type="scientific">Trichlorobacter lovleyi (strain ATCC BAA-1151 / DSM 17278 / SZ)</name>
    <name type="common">Geobacter lovleyi</name>
    <dbReference type="NCBI Taxonomy" id="398767"/>
    <lineage>
        <taxon>Bacteria</taxon>
        <taxon>Pseudomonadati</taxon>
        <taxon>Thermodesulfobacteriota</taxon>
        <taxon>Desulfuromonadia</taxon>
        <taxon>Geobacterales</taxon>
        <taxon>Geobacteraceae</taxon>
        <taxon>Trichlorobacter</taxon>
    </lineage>
</organism>
<dbReference type="AlphaFoldDB" id="B3E5G2"/>
<name>B3E5G2_TRIL1</name>
<sequence>MDAQTATIAAKELRDMKRAFLMLRGLFDTSKEYAERLPPCDSQQTEVLINNLTLGQIKAQEFFSRAKELEKAQA</sequence>
<dbReference type="HOGENOM" id="CLU_2682544_0_0_7"/>
<dbReference type="RefSeq" id="WP_012468983.1">
    <property type="nucleotide sequence ID" value="NC_010814.1"/>
</dbReference>
<keyword evidence="2" id="KW-1185">Reference proteome</keyword>
<protein>
    <submittedName>
        <fullName evidence="1">Uncharacterized protein</fullName>
    </submittedName>
</protein>
<gene>
    <name evidence="1" type="ordered locus">Glov_0910</name>
</gene>